<dbReference type="eggNOG" id="COG1481">
    <property type="taxonomic scope" value="Bacteria"/>
</dbReference>
<feature type="domain" description="Sporulation transcription regulator WhiA N-terminal" evidence="6">
    <location>
        <begin position="18"/>
        <end position="103"/>
    </location>
</feature>
<keyword evidence="1 4" id="KW-0132">Cell division</keyword>
<organism evidence="8 10">
    <name type="scientific">Haloplasma contractile SSD-17B</name>
    <dbReference type="NCBI Taxonomy" id="1033810"/>
    <lineage>
        <taxon>Bacteria</taxon>
        <taxon>Bacillati</taxon>
        <taxon>Mycoplasmatota</taxon>
        <taxon>Mollicutes</taxon>
        <taxon>Haloplasmatales</taxon>
        <taxon>Haloplasmataceae</taxon>
        <taxon>Haloplasma</taxon>
    </lineage>
</organism>
<proteinExistence type="inferred from homology"/>
<dbReference type="Proteomes" id="UP000005707">
    <property type="component" value="Unassembled WGS sequence"/>
</dbReference>
<dbReference type="EMBL" id="AFNU02000002">
    <property type="protein sequence ID" value="ERJ12964.1"/>
    <property type="molecule type" value="Genomic_DNA"/>
</dbReference>
<sequence length="318" mass="36114">MSFASETKNELVSLSVSECCAKAELSALIRMNGIINLSNQGLRIEFQTQNATIARRFVKLVKQLYDIHVDLLTRKRMRLNKGNVYIVRISRFAKMIIDDLGLMHSGGFEFGIPAELIESDCCKRAYLRGAFLAGGSVNNPSTSSYHLEIFSLDEELVNGIRDLMNGVDLNAKTLTRKKGYIVYVKESEKISDFLRVIQATHAVFDFEDVRIYRDMNNSVNRIRNCEMANLNKSWSAATSQIEDIKLIEKTLGLEILGDKLLEIAELRINYPDSTLSELSDISKVELDKQISKSGINHRLRKIKQMAKRIRESEPEEQA</sequence>
<dbReference type="Pfam" id="PF02650">
    <property type="entry name" value="HTH_WhiA"/>
    <property type="match status" value="1"/>
</dbReference>
<dbReference type="OrthoDB" id="401278at2"/>
<dbReference type="InterPro" id="IPR027434">
    <property type="entry name" value="Homing_endonucl"/>
</dbReference>
<keyword evidence="3 4" id="KW-0131">Cell cycle</keyword>
<comment type="caution">
    <text evidence="8">The sequence shown here is derived from an EMBL/GenBank/DDBJ whole genome shotgun (WGS) entry which is preliminary data.</text>
</comment>
<dbReference type="InterPro" id="IPR018478">
    <property type="entry name" value="Sporu_reg_WhiA_N_dom"/>
</dbReference>
<dbReference type="InterPro" id="IPR039518">
    <property type="entry name" value="WhiA_LAGLIDADG_dom"/>
</dbReference>
<evidence type="ECO:0000313" key="9">
    <source>
        <dbReference type="EMBL" id="ERJ12964.1"/>
    </source>
</evidence>
<evidence type="ECO:0000313" key="8">
    <source>
        <dbReference type="EMBL" id="ERJ10956.1"/>
    </source>
</evidence>
<keyword evidence="2 4" id="KW-0238">DNA-binding</keyword>
<evidence type="ECO:0000259" key="7">
    <source>
        <dbReference type="Pfam" id="PF14527"/>
    </source>
</evidence>
<dbReference type="Pfam" id="PF14527">
    <property type="entry name" value="LAGLIDADG_WhiA"/>
    <property type="match status" value="1"/>
</dbReference>
<evidence type="ECO:0000256" key="3">
    <source>
        <dbReference type="ARBA" id="ARBA00023306"/>
    </source>
</evidence>
<comment type="similarity">
    <text evidence="4">Belongs to the WhiA family.</text>
</comment>
<reference evidence="8 10" key="1">
    <citation type="journal article" date="2011" name="J. Bacteriol.">
        <title>Genome sequence of Haloplasma contractile, an unusual contractile bacterium from a deep-sea anoxic brine lake.</title>
        <authorList>
            <person name="Antunes A."/>
            <person name="Alam I."/>
            <person name="El Dorry H."/>
            <person name="Siam R."/>
            <person name="Robertson A."/>
            <person name="Bajic V.B."/>
            <person name="Stingl U."/>
        </authorList>
    </citation>
    <scope>NUCLEOTIDE SEQUENCE [LARGE SCALE GENOMIC DNA]</scope>
    <source>
        <strain evidence="8 10">SSD-17B</strain>
    </source>
</reference>
<gene>
    <name evidence="4 9" type="primary">whiA</name>
    <name evidence="9" type="ORF">HLPCO_000563</name>
    <name evidence="8" type="ORF">HLPCO_003043</name>
</gene>
<dbReference type="NCBIfam" id="TIGR00647">
    <property type="entry name" value="DNA_bind_WhiA"/>
    <property type="match status" value="1"/>
</dbReference>
<dbReference type="STRING" id="1033810.HLPCO_000563"/>
<protein>
    <recommendedName>
        <fullName evidence="4">Probable cell division protein WhiA</fullName>
    </recommendedName>
</protein>
<evidence type="ECO:0000259" key="5">
    <source>
        <dbReference type="Pfam" id="PF02650"/>
    </source>
</evidence>
<dbReference type="GO" id="GO:0043937">
    <property type="term" value="P:regulation of sporulation"/>
    <property type="evidence" value="ECO:0007669"/>
    <property type="project" value="InterPro"/>
</dbReference>
<feature type="domain" description="WhiA LAGLIDADG-like" evidence="7">
    <location>
        <begin position="124"/>
        <end position="216"/>
    </location>
</feature>
<dbReference type="InterPro" id="IPR023054">
    <property type="entry name" value="Sporulation_regulator_WhiA_C"/>
</dbReference>
<feature type="domain" description="Sporulation regulator WhiA C-terminal" evidence="5">
    <location>
        <begin position="219"/>
        <end position="306"/>
    </location>
</feature>
<evidence type="ECO:0000256" key="2">
    <source>
        <dbReference type="ARBA" id="ARBA00023125"/>
    </source>
</evidence>
<dbReference type="PANTHER" id="PTHR37307">
    <property type="entry name" value="CELL DIVISION PROTEIN WHIA-RELATED"/>
    <property type="match status" value="1"/>
</dbReference>
<evidence type="ECO:0000313" key="10">
    <source>
        <dbReference type="Proteomes" id="UP000005707"/>
    </source>
</evidence>
<dbReference type="GO" id="GO:0051301">
    <property type="term" value="P:cell division"/>
    <property type="evidence" value="ECO:0007669"/>
    <property type="project" value="UniProtKB-UniRule"/>
</dbReference>
<dbReference type="InParanoid" id="U2E7T6"/>
<reference evidence="8 10" key="2">
    <citation type="journal article" date="2013" name="PLoS ONE">
        <title>INDIGO - INtegrated Data Warehouse of MIcrobial GenOmes with Examples from the Red Sea Extremophiles.</title>
        <authorList>
            <person name="Alam I."/>
            <person name="Antunes A."/>
            <person name="Kamau A.A."/>
            <person name="Ba Alawi W."/>
            <person name="Kalkatawi M."/>
            <person name="Stingl U."/>
            <person name="Bajic V.B."/>
        </authorList>
    </citation>
    <scope>NUCLEOTIDE SEQUENCE [LARGE SCALE GENOMIC DNA]</scope>
    <source>
        <strain evidence="8 10">SSD-17B</strain>
    </source>
</reference>
<keyword evidence="10" id="KW-1185">Reference proteome</keyword>
<dbReference type="RefSeq" id="WP_008827025.1">
    <property type="nucleotide sequence ID" value="NZ_AFNU02000002.1"/>
</dbReference>
<comment type="function">
    <text evidence="4">Involved in cell division and chromosome segregation.</text>
</comment>
<evidence type="ECO:0000259" key="6">
    <source>
        <dbReference type="Pfam" id="PF10298"/>
    </source>
</evidence>
<dbReference type="AlphaFoldDB" id="U2E7T6"/>
<dbReference type="Pfam" id="PF10298">
    <property type="entry name" value="WhiA_N"/>
    <property type="match status" value="1"/>
</dbReference>
<dbReference type="Gene3D" id="3.10.28.10">
    <property type="entry name" value="Homing endonucleases"/>
    <property type="match status" value="1"/>
</dbReference>
<evidence type="ECO:0000256" key="1">
    <source>
        <dbReference type="ARBA" id="ARBA00022618"/>
    </source>
</evidence>
<dbReference type="EMBL" id="AFNU02000021">
    <property type="protein sequence ID" value="ERJ10956.1"/>
    <property type="molecule type" value="Genomic_DNA"/>
</dbReference>
<accession>U2E7T6</accession>
<dbReference type="GO" id="GO:0003677">
    <property type="term" value="F:DNA binding"/>
    <property type="evidence" value="ECO:0007669"/>
    <property type="project" value="UniProtKB-UniRule"/>
</dbReference>
<dbReference type="HAMAP" id="MF_01420">
    <property type="entry name" value="HTH_type_WhiA"/>
    <property type="match status" value="1"/>
</dbReference>
<name>U2E7T6_9MOLU</name>
<dbReference type="FunCoup" id="U2E7T6">
    <property type="interactions" value="27"/>
</dbReference>
<dbReference type="PANTHER" id="PTHR37307:SF1">
    <property type="entry name" value="CELL DIVISION PROTEIN WHIA-RELATED"/>
    <property type="match status" value="1"/>
</dbReference>
<dbReference type="SUPFAM" id="SSF55608">
    <property type="entry name" value="Homing endonucleases"/>
    <property type="match status" value="1"/>
</dbReference>
<dbReference type="InterPro" id="IPR003802">
    <property type="entry name" value="Sporulation_regulator_WhiA"/>
</dbReference>
<evidence type="ECO:0000256" key="4">
    <source>
        <dbReference type="HAMAP-Rule" id="MF_01420"/>
    </source>
</evidence>